<organism evidence="1 2">
    <name type="scientific">Flavobacterium frigoris (strain PS1)</name>
    <dbReference type="NCBI Taxonomy" id="1086011"/>
    <lineage>
        <taxon>Bacteria</taxon>
        <taxon>Pseudomonadati</taxon>
        <taxon>Bacteroidota</taxon>
        <taxon>Flavobacteriia</taxon>
        <taxon>Flavobacteriales</taxon>
        <taxon>Flavobacteriaceae</taxon>
        <taxon>Flavobacterium</taxon>
    </lineage>
</organism>
<sequence length="48" mass="5375">MGLAIKDTCCHRGYASLFVDFISFDMKASLASAVERQMFEEVVKTKTV</sequence>
<proteinExistence type="predicted"/>
<gene>
    <name evidence="1" type="ORF">HJ01_00723</name>
</gene>
<comment type="caution">
    <text evidence="1">The sequence shown here is derived from an EMBL/GenBank/DDBJ whole genome shotgun (WGS) entry which is preliminary data.</text>
</comment>
<dbReference type="AlphaFoldDB" id="H7FNQ3"/>
<evidence type="ECO:0000313" key="2">
    <source>
        <dbReference type="Proteomes" id="UP000005566"/>
    </source>
</evidence>
<dbReference type="Proteomes" id="UP000005566">
    <property type="component" value="Unassembled WGS sequence"/>
</dbReference>
<protein>
    <submittedName>
        <fullName evidence="1">Uncharacterized protein</fullName>
    </submittedName>
</protein>
<reference evidence="1 2" key="1">
    <citation type="journal article" date="2014" name="Acta Crystallogr. D">
        <title>Structure-based characterization and antifreeze properties of a hyperactive ice-binding protein from the Antarctic bacterium Flavobacterium frigoris PS1.</title>
        <authorList>
            <person name="Do H."/>
            <person name="Kim S.J."/>
            <person name="Kim H.J."/>
            <person name="Lee J.H."/>
        </authorList>
    </citation>
    <scope>NUCLEOTIDE SEQUENCE [LARGE SCALE GENOMIC DNA]</scope>
    <source>
        <strain evidence="1 2">PS1</strain>
    </source>
</reference>
<dbReference type="EMBL" id="AHKF01000010">
    <property type="protein sequence ID" value="EIA10041.1"/>
    <property type="molecule type" value="Genomic_DNA"/>
</dbReference>
<evidence type="ECO:0000313" key="1">
    <source>
        <dbReference type="EMBL" id="EIA10041.1"/>
    </source>
</evidence>
<keyword evidence="2" id="KW-1185">Reference proteome</keyword>
<accession>H7FNQ3</accession>
<dbReference type="PATRIC" id="fig|1086011.3.peg.712"/>
<name>H7FNQ3_FLAFP</name>